<keyword evidence="2" id="KW-0472">Membrane</keyword>
<name>A0AAV4WMB8_9ARAC</name>
<evidence type="ECO:0000313" key="4">
    <source>
        <dbReference type="Proteomes" id="UP001054837"/>
    </source>
</evidence>
<organism evidence="3 4">
    <name type="scientific">Caerostris darwini</name>
    <dbReference type="NCBI Taxonomy" id="1538125"/>
    <lineage>
        <taxon>Eukaryota</taxon>
        <taxon>Metazoa</taxon>
        <taxon>Ecdysozoa</taxon>
        <taxon>Arthropoda</taxon>
        <taxon>Chelicerata</taxon>
        <taxon>Arachnida</taxon>
        <taxon>Araneae</taxon>
        <taxon>Araneomorphae</taxon>
        <taxon>Entelegynae</taxon>
        <taxon>Araneoidea</taxon>
        <taxon>Araneidae</taxon>
        <taxon>Caerostris</taxon>
    </lineage>
</organism>
<evidence type="ECO:0000256" key="2">
    <source>
        <dbReference type="SAM" id="Phobius"/>
    </source>
</evidence>
<sequence>MSILPEAVVPVNASMASSTRIGFEDHFGLIITLMILALTFGLSFLFCFCQYKVVPYCRRKFRTKRQGVKDHRSNSGGNHQAGADLPLPALRRVAPRTCPSNQLLQEDNCEPREETPDTRMEAKENIPNVNYRKLQLVPRLIRMIRNRRRGRRNRRVHFELPLPTRREVAASQCPLDQLPQEDRRVSRNETPHARMEAKENIPMPKIPMERDL</sequence>
<accession>A0AAV4WMB8</accession>
<reference evidence="3 4" key="1">
    <citation type="submission" date="2021-06" db="EMBL/GenBank/DDBJ databases">
        <title>Caerostris darwini draft genome.</title>
        <authorList>
            <person name="Kono N."/>
            <person name="Arakawa K."/>
        </authorList>
    </citation>
    <scope>NUCLEOTIDE SEQUENCE [LARGE SCALE GENOMIC DNA]</scope>
</reference>
<protein>
    <submittedName>
        <fullName evidence="3">Uncharacterized protein</fullName>
    </submittedName>
</protein>
<feature type="region of interest" description="Disordered" evidence="1">
    <location>
        <begin position="67"/>
        <end position="86"/>
    </location>
</feature>
<evidence type="ECO:0000313" key="3">
    <source>
        <dbReference type="EMBL" id="GIY83468.1"/>
    </source>
</evidence>
<proteinExistence type="predicted"/>
<feature type="transmembrane region" description="Helical" evidence="2">
    <location>
        <begin position="27"/>
        <end position="54"/>
    </location>
</feature>
<dbReference type="Proteomes" id="UP001054837">
    <property type="component" value="Unassembled WGS sequence"/>
</dbReference>
<comment type="caution">
    <text evidence="3">The sequence shown here is derived from an EMBL/GenBank/DDBJ whole genome shotgun (WGS) entry which is preliminary data.</text>
</comment>
<dbReference type="EMBL" id="BPLQ01014830">
    <property type="protein sequence ID" value="GIY83468.1"/>
    <property type="molecule type" value="Genomic_DNA"/>
</dbReference>
<dbReference type="AlphaFoldDB" id="A0AAV4WMB8"/>
<keyword evidence="2" id="KW-0812">Transmembrane</keyword>
<evidence type="ECO:0000256" key="1">
    <source>
        <dbReference type="SAM" id="MobiDB-lite"/>
    </source>
</evidence>
<keyword evidence="2" id="KW-1133">Transmembrane helix</keyword>
<gene>
    <name evidence="3" type="ORF">CDAR_221321</name>
</gene>
<keyword evidence="4" id="KW-1185">Reference proteome</keyword>